<sequence>MLSAFGNILGRPLSWFLGTSPRGSDQRPQSMAPGPDQPQTSISNPISSSATETFEPRILDVLVVKAMLSKAFALPVEITNSVLDMAEYWPHSSTVELVRRTMFGSRNEDELLARSRPVGFNVPLRPPQTHNDDPSDDNRQGHFCFPVKTPYSLEAFQKATGSPDPLLEHPCRKIVFTIRSHDQGWGGDHADHGSYRSSWTWFDAGLEKFDADVFGTDGKPEEEVVFDVNRLGSVWPEAVQASATANRPDPRNPSKQNWRYIFQHKLLPDPAHMIQANILAKRDYTIHKVEWRWTDDIEPESPEAEDELSASGRGKATGNGEFVRSLTLGDVVTVWGRARFPAWANHVHSVQIDVYWAV</sequence>
<dbReference type="STRING" id="177199.A0A420YC49"/>
<protein>
    <submittedName>
        <fullName evidence="2">Uncharacterized protein</fullName>
    </submittedName>
</protein>
<proteinExistence type="predicted"/>
<comment type="caution">
    <text evidence="2">The sequence shown here is derived from an EMBL/GenBank/DDBJ whole genome shotgun (WGS) entry which is preliminary data.</text>
</comment>
<organism evidence="2 3">
    <name type="scientific">Coniochaeta pulveracea</name>
    <dbReference type="NCBI Taxonomy" id="177199"/>
    <lineage>
        <taxon>Eukaryota</taxon>
        <taxon>Fungi</taxon>
        <taxon>Dikarya</taxon>
        <taxon>Ascomycota</taxon>
        <taxon>Pezizomycotina</taxon>
        <taxon>Sordariomycetes</taxon>
        <taxon>Sordariomycetidae</taxon>
        <taxon>Coniochaetales</taxon>
        <taxon>Coniochaetaceae</taxon>
        <taxon>Coniochaeta</taxon>
    </lineage>
</organism>
<keyword evidence="3" id="KW-1185">Reference proteome</keyword>
<dbReference type="OrthoDB" id="66095at2759"/>
<evidence type="ECO:0000256" key="1">
    <source>
        <dbReference type="SAM" id="MobiDB-lite"/>
    </source>
</evidence>
<dbReference type="EMBL" id="QVQW01000021">
    <property type="protein sequence ID" value="RKU45452.1"/>
    <property type="molecule type" value="Genomic_DNA"/>
</dbReference>
<feature type="region of interest" description="Disordered" evidence="1">
    <location>
        <begin position="19"/>
        <end position="49"/>
    </location>
</feature>
<accession>A0A420YC49</accession>
<evidence type="ECO:0000313" key="3">
    <source>
        <dbReference type="Proteomes" id="UP000275385"/>
    </source>
</evidence>
<gene>
    <name evidence="2" type="ORF">DL546_007555</name>
</gene>
<name>A0A420YC49_9PEZI</name>
<reference evidence="2 3" key="1">
    <citation type="submission" date="2018-08" db="EMBL/GenBank/DDBJ databases">
        <title>Draft genome of the lignicolous fungus Coniochaeta pulveracea.</title>
        <authorList>
            <person name="Borstlap C.J."/>
            <person name="De Witt R.N."/>
            <person name="Botha A."/>
            <person name="Volschenk H."/>
        </authorList>
    </citation>
    <scope>NUCLEOTIDE SEQUENCE [LARGE SCALE GENOMIC DNA]</scope>
    <source>
        <strain evidence="2 3">CAB683</strain>
    </source>
</reference>
<dbReference type="Proteomes" id="UP000275385">
    <property type="component" value="Unassembled WGS sequence"/>
</dbReference>
<feature type="compositionally biased region" description="Polar residues" evidence="1">
    <location>
        <begin position="37"/>
        <end position="49"/>
    </location>
</feature>
<evidence type="ECO:0000313" key="2">
    <source>
        <dbReference type="EMBL" id="RKU45452.1"/>
    </source>
</evidence>
<feature type="region of interest" description="Disordered" evidence="1">
    <location>
        <begin position="119"/>
        <end position="138"/>
    </location>
</feature>
<dbReference type="AlphaFoldDB" id="A0A420YC49"/>